<gene>
    <name evidence="1" type="ORF">Lalb_Chr15g0080231</name>
</gene>
<evidence type="ECO:0000313" key="1">
    <source>
        <dbReference type="EMBL" id="KAE9598387.1"/>
    </source>
</evidence>
<protein>
    <submittedName>
        <fullName evidence="1">Uncharacterized protein</fullName>
    </submittedName>
</protein>
<evidence type="ECO:0000313" key="2">
    <source>
        <dbReference type="Proteomes" id="UP000447434"/>
    </source>
</evidence>
<name>A0A6A4PEA0_LUPAL</name>
<proteinExistence type="predicted"/>
<sequence length="59" mass="6401">MSSNTFGRISSDASGACSSVIAHGCWHDDSIIWSSLVHESWHDDSVIWSSLFRLGASFG</sequence>
<comment type="caution">
    <text evidence="1">The sequence shown here is derived from an EMBL/GenBank/DDBJ whole genome shotgun (WGS) entry which is preliminary data.</text>
</comment>
<dbReference type="EMBL" id="WOCE01000015">
    <property type="protein sequence ID" value="KAE9598387.1"/>
    <property type="molecule type" value="Genomic_DNA"/>
</dbReference>
<reference evidence="2" key="1">
    <citation type="journal article" date="2020" name="Nat. Commun.">
        <title>Genome sequence of the cluster root forming white lupin.</title>
        <authorList>
            <person name="Hufnagel B."/>
            <person name="Marques A."/>
            <person name="Soriano A."/>
            <person name="Marques L."/>
            <person name="Divol F."/>
            <person name="Doumas P."/>
            <person name="Sallet E."/>
            <person name="Mancinotti D."/>
            <person name="Carrere S."/>
            <person name="Marande W."/>
            <person name="Arribat S."/>
            <person name="Keller J."/>
            <person name="Huneau C."/>
            <person name="Blein T."/>
            <person name="Aime D."/>
            <person name="Laguerre M."/>
            <person name="Taylor J."/>
            <person name="Schubert V."/>
            <person name="Nelson M."/>
            <person name="Geu-Flores F."/>
            <person name="Crespi M."/>
            <person name="Gallardo-Guerrero K."/>
            <person name="Delaux P.-M."/>
            <person name="Salse J."/>
            <person name="Berges H."/>
            <person name="Guyot R."/>
            <person name="Gouzy J."/>
            <person name="Peret B."/>
        </authorList>
    </citation>
    <scope>NUCLEOTIDE SEQUENCE [LARGE SCALE GENOMIC DNA]</scope>
    <source>
        <strain evidence="2">cv. Amiga</strain>
    </source>
</reference>
<dbReference type="AlphaFoldDB" id="A0A6A4PEA0"/>
<dbReference type="Proteomes" id="UP000447434">
    <property type="component" value="Chromosome 15"/>
</dbReference>
<keyword evidence="2" id="KW-1185">Reference proteome</keyword>
<organism evidence="1 2">
    <name type="scientific">Lupinus albus</name>
    <name type="common">White lupine</name>
    <name type="synonym">Lupinus termis</name>
    <dbReference type="NCBI Taxonomy" id="3870"/>
    <lineage>
        <taxon>Eukaryota</taxon>
        <taxon>Viridiplantae</taxon>
        <taxon>Streptophyta</taxon>
        <taxon>Embryophyta</taxon>
        <taxon>Tracheophyta</taxon>
        <taxon>Spermatophyta</taxon>
        <taxon>Magnoliopsida</taxon>
        <taxon>eudicotyledons</taxon>
        <taxon>Gunneridae</taxon>
        <taxon>Pentapetalae</taxon>
        <taxon>rosids</taxon>
        <taxon>fabids</taxon>
        <taxon>Fabales</taxon>
        <taxon>Fabaceae</taxon>
        <taxon>Papilionoideae</taxon>
        <taxon>50 kb inversion clade</taxon>
        <taxon>genistoids sensu lato</taxon>
        <taxon>core genistoids</taxon>
        <taxon>Genisteae</taxon>
        <taxon>Lupinus</taxon>
    </lineage>
</organism>
<accession>A0A6A4PEA0</accession>